<feature type="domain" description="Peptidase S9A N-terminal" evidence="9">
    <location>
        <begin position="17"/>
        <end position="114"/>
    </location>
</feature>
<reference evidence="10" key="2">
    <citation type="submission" date="2018-05" db="EMBL/GenBank/DDBJ databases">
        <title>OmerRS3 (Oryza meridionalis Reference Sequence Version 3).</title>
        <authorList>
            <person name="Zhang J."/>
            <person name="Kudrna D."/>
            <person name="Lee S."/>
            <person name="Talag J."/>
            <person name="Welchert J."/>
            <person name="Wing R.A."/>
        </authorList>
    </citation>
    <scope>NUCLEOTIDE SEQUENCE [LARGE SCALE GENOMIC DNA]</scope>
    <source>
        <strain evidence="10">cv. OR44</strain>
    </source>
</reference>
<dbReference type="Proteomes" id="UP000008021">
    <property type="component" value="Chromosome 4"/>
</dbReference>
<proteinExistence type="inferred from homology"/>
<keyword evidence="4 6" id="KW-0378">Hydrolase</keyword>
<feature type="region of interest" description="Disordered" evidence="7">
    <location>
        <begin position="441"/>
        <end position="476"/>
    </location>
</feature>
<dbReference type="EC" id="3.4.21.-" evidence="6"/>
<organism evidence="10">
    <name type="scientific">Oryza meridionalis</name>
    <dbReference type="NCBI Taxonomy" id="40149"/>
    <lineage>
        <taxon>Eukaryota</taxon>
        <taxon>Viridiplantae</taxon>
        <taxon>Streptophyta</taxon>
        <taxon>Embryophyta</taxon>
        <taxon>Tracheophyta</taxon>
        <taxon>Spermatophyta</taxon>
        <taxon>Magnoliopsida</taxon>
        <taxon>Liliopsida</taxon>
        <taxon>Poales</taxon>
        <taxon>Poaceae</taxon>
        <taxon>BOP clade</taxon>
        <taxon>Oryzoideae</taxon>
        <taxon>Oryzeae</taxon>
        <taxon>Oryzinae</taxon>
        <taxon>Oryza</taxon>
    </lineage>
</organism>
<dbReference type="Pfam" id="PF02897">
    <property type="entry name" value="Peptidase_S9_N"/>
    <property type="match status" value="1"/>
</dbReference>
<evidence type="ECO:0000259" key="9">
    <source>
        <dbReference type="Pfam" id="PF02897"/>
    </source>
</evidence>
<reference evidence="10" key="1">
    <citation type="submission" date="2015-04" db="UniProtKB">
        <authorList>
            <consortium name="EnsemblPlants"/>
        </authorList>
    </citation>
    <scope>IDENTIFICATION</scope>
</reference>
<sequence length="476" mass="53574">MGSLPAADKPLPALRYPPARRDDDIVDDYHGVTVPDPYRWMEELESEEVKEFVEAQAAVADAVLSTCADHRGRLRGQLTALFDHPRYRAPFKRAGSYFYLHNPGLQPHSALYVQLVDEFEAYYALIANDDTQFTFLTNKNAPKYKLSRVDVNEPHSWMDILPEDEKAVLECDVSKETPEMNIYREISVGGFDRTDFEAKQVFYPSKDGTKIPMFIVSKKSIVLDGSHPTLLYGYGGFGMNMTPHFSVTRIVLMRNLGFVSCIANIRGGGEYGEDWHKAGSLANKQNCFDDFIAAGEFLVSAGYTNPSRLCVEGASNGGLLVAACINQRPDLFGCALAHVGVMDMLRFHKFTIGRAWTCDFGCSEKEEEFHWLIKYSPLHNVRRPWEKGHRRQQYPSTMLLTADHDDRVVPSHTLKFLAHVLCTSVKESPQTNPIVARIDRKSGHGCGRSTQKIVHLTSGKKEKGEGEREKGVFRLT</sequence>
<dbReference type="InterPro" id="IPR002471">
    <property type="entry name" value="Pept_S9_AS"/>
</dbReference>
<protein>
    <recommendedName>
        <fullName evidence="6">Prolyl endopeptidase</fullName>
        <ecNumber evidence="6">3.4.21.-</ecNumber>
    </recommendedName>
</protein>
<evidence type="ECO:0000256" key="1">
    <source>
        <dbReference type="ARBA" id="ARBA00001070"/>
    </source>
</evidence>
<evidence type="ECO:0000256" key="5">
    <source>
        <dbReference type="ARBA" id="ARBA00022825"/>
    </source>
</evidence>
<dbReference type="InterPro" id="IPR002470">
    <property type="entry name" value="Peptidase_S9A"/>
</dbReference>
<evidence type="ECO:0000256" key="3">
    <source>
        <dbReference type="ARBA" id="ARBA00022670"/>
    </source>
</evidence>
<dbReference type="AlphaFoldDB" id="A0A0E0DH30"/>
<keyword evidence="5 6" id="KW-0720">Serine protease</keyword>
<dbReference type="InterPro" id="IPR029058">
    <property type="entry name" value="AB_hydrolase_fold"/>
</dbReference>
<dbReference type="SUPFAM" id="SSF53474">
    <property type="entry name" value="alpha/beta-Hydrolases"/>
    <property type="match status" value="1"/>
</dbReference>
<dbReference type="GO" id="GO:0006508">
    <property type="term" value="P:proteolysis"/>
    <property type="evidence" value="ECO:0007669"/>
    <property type="project" value="UniProtKB-KW"/>
</dbReference>
<evidence type="ECO:0000313" key="11">
    <source>
        <dbReference type="Proteomes" id="UP000008021"/>
    </source>
</evidence>
<dbReference type="Gramene" id="OMERI04G18050.5">
    <property type="protein sequence ID" value="OMERI04G18050.5"/>
    <property type="gene ID" value="OMERI04G18050"/>
</dbReference>
<dbReference type="Gene3D" id="2.130.10.120">
    <property type="entry name" value="Prolyl oligopeptidase, N-terminal domain"/>
    <property type="match status" value="3"/>
</dbReference>
<evidence type="ECO:0000313" key="10">
    <source>
        <dbReference type="EnsemblPlants" id="OMERI04G18050.5"/>
    </source>
</evidence>
<feature type="domain" description="Peptidase S9 prolyl oligopeptidase catalytic" evidence="8">
    <location>
        <begin position="243"/>
        <end position="455"/>
    </location>
</feature>
<comment type="similarity">
    <text evidence="2 6">Belongs to the peptidase S9A family.</text>
</comment>
<dbReference type="SUPFAM" id="SSF50993">
    <property type="entry name" value="Peptidase/esterase 'gauge' domain"/>
    <property type="match status" value="1"/>
</dbReference>
<evidence type="ECO:0000256" key="6">
    <source>
        <dbReference type="RuleBase" id="RU368024"/>
    </source>
</evidence>
<dbReference type="InterPro" id="IPR023302">
    <property type="entry name" value="Pept_S9A_N"/>
</dbReference>
<dbReference type="Gene3D" id="3.40.50.1820">
    <property type="entry name" value="alpha/beta hydrolase"/>
    <property type="match status" value="2"/>
</dbReference>
<evidence type="ECO:0000256" key="2">
    <source>
        <dbReference type="ARBA" id="ARBA00005228"/>
    </source>
</evidence>
<dbReference type="GO" id="GO:0070012">
    <property type="term" value="F:oligopeptidase activity"/>
    <property type="evidence" value="ECO:0007669"/>
    <property type="project" value="TreeGrafter"/>
</dbReference>
<evidence type="ECO:0000256" key="4">
    <source>
        <dbReference type="ARBA" id="ARBA00022801"/>
    </source>
</evidence>
<dbReference type="PANTHER" id="PTHR42881:SF1">
    <property type="entry name" value="PROLYL ENDOPEPTIDASE"/>
    <property type="match status" value="1"/>
</dbReference>
<dbReference type="HOGENOM" id="CLU_011290_1_2_1"/>
<keyword evidence="3 6" id="KW-0645">Protease</keyword>
<name>A0A0E0DH30_9ORYZ</name>
<evidence type="ECO:0000259" key="8">
    <source>
        <dbReference type="Pfam" id="PF00326"/>
    </source>
</evidence>
<dbReference type="GO" id="GO:0005829">
    <property type="term" value="C:cytosol"/>
    <property type="evidence" value="ECO:0007669"/>
    <property type="project" value="TreeGrafter"/>
</dbReference>
<dbReference type="GO" id="GO:0004252">
    <property type="term" value="F:serine-type endopeptidase activity"/>
    <property type="evidence" value="ECO:0007669"/>
    <property type="project" value="UniProtKB-UniRule"/>
</dbReference>
<comment type="catalytic activity">
    <reaction evidence="1">
        <text>Hydrolysis of Pro-|-Xaa &gt;&gt; Ala-|-Xaa in oligopeptides.</text>
        <dbReference type="EC" id="3.4.21.26"/>
    </reaction>
</comment>
<dbReference type="InterPro" id="IPR051167">
    <property type="entry name" value="Prolyl_oligopep/macrocyclase"/>
</dbReference>
<dbReference type="PROSITE" id="PS00708">
    <property type="entry name" value="PRO_ENDOPEP_SER"/>
    <property type="match status" value="1"/>
</dbReference>
<dbReference type="PRINTS" id="PR00862">
    <property type="entry name" value="PROLIGOPTASE"/>
</dbReference>
<accession>A0A0E0DH30</accession>
<keyword evidence="11" id="KW-1185">Reference proteome</keyword>
<feature type="compositionally biased region" description="Basic and acidic residues" evidence="7">
    <location>
        <begin position="459"/>
        <end position="476"/>
    </location>
</feature>
<dbReference type="InterPro" id="IPR001375">
    <property type="entry name" value="Peptidase_S9_cat"/>
</dbReference>
<dbReference type="Pfam" id="PF00326">
    <property type="entry name" value="Peptidase_S9"/>
    <property type="match status" value="1"/>
</dbReference>
<evidence type="ECO:0000256" key="7">
    <source>
        <dbReference type="SAM" id="MobiDB-lite"/>
    </source>
</evidence>
<dbReference type="PANTHER" id="PTHR42881">
    <property type="entry name" value="PROLYL ENDOPEPTIDASE"/>
    <property type="match status" value="1"/>
</dbReference>
<dbReference type="EnsemblPlants" id="OMERI04G18050.5">
    <property type="protein sequence ID" value="OMERI04G18050.5"/>
    <property type="gene ID" value="OMERI04G18050"/>
</dbReference>
<dbReference type="FunFam" id="3.40.50.1820:FF:000005">
    <property type="entry name" value="Prolyl endopeptidase"/>
    <property type="match status" value="1"/>
</dbReference>